<evidence type="ECO:0000256" key="3">
    <source>
        <dbReference type="SAM" id="SignalP"/>
    </source>
</evidence>
<proteinExistence type="predicted"/>
<keyword evidence="1" id="KW-0677">Repeat</keyword>
<protein>
    <submittedName>
        <fullName evidence="5">Peptidase M4</fullName>
    </submittedName>
</protein>
<sequence>MKRKKIVSILLSLCISLSLMTSTAFAAELDSKNFEQAIVNVKSMVSISDDYKNFSHSSREISNGNNSVTVWDLEWETDDEKGGYISAKVDSYGNLCTYNNYNNKTDTSGLAKVSKEKAESTAKEFLGKAMPEFSKDMKLVNSNIYSDEYYFVYRQYVNDIPVNFIKVNVGVNKFTGEISSYSGLKPGTKKLDYPQVDNVIGIENAEKIYIDKIQNDLCYYSTYDYKEKKNNTVALYSFDSNKAVDAKSGEIVSLDNYRFNEYLDKNSGSNSVAEADSAGLSEAEKDEVNKVSGLISKEKAQEIINENSDLFSSMKIEDIVLIKTYRGDSYLWELSFDGGNAEINASTGEIIGFYIYKPSESKENKVTKEEAKNKVEALLNRLAKEKFNQTKLMDDYDTSESSEYNFNYIREIDGKGYMSNVLSVSIDKNTGNIISYTNTWDNNISLPDISQAISKNDAFNKYNEPENFGLQYVLNENNTVGLVYNFSGEDMVCYIDSISGKKIDRWGNEYKSNKVPEYGDIQGHWCEKTVKELLDSGYYIPGDKFNPDTNISQINFFRYMLSLNASDYSDDELYNILIDRGIIKDEEKNTLGAVTNKDAAKFITRYLGYEKLATNSKIFNNQFKDSIDDEYLGYANICYGLDIIKGDSKGNFNGDKNMTNAEAAVYIYNLVSQNNKVYL</sequence>
<dbReference type="Proteomes" id="UP000321089">
    <property type="component" value="Unassembled WGS sequence"/>
</dbReference>
<organism evidence="5 6">
    <name type="scientific">Clostridium butyricum</name>
    <dbReference type="NCBI Taxonomy" id="1492"/>
    <lineage>
        <taxon>Bacteria</taxon>
        <taxon>Bacillati</taxon>
        <taxon>Bacillota</taxon>
        <taxon>Clostridia</taxon>
        <taxon>Eubacteriales</taxon>
        <taxon>Clostridiaceae</taxon>
        <taxon>Clostridium</taxon>
    </lineage>
</organism>
<evidence type="ECO:0000256" key="1">
    <source>
        <dbReference type="ARBA" id="ARBA00022737"/>
    </source>
</evidence>
<reference evidence="5 6" key="1">
    <citation type="submission" date="2019-07" db="EMBL/GenBank/DDBJ databases">
        <title>Whole genome shotgun sequence of Clostridium butyricum NBRC 3858.</title>
        <authorList>
            <person name="Hosoyama A."/>
            <person name="Uohara A."/>
            <person name="Ohji S."/>
            <person name="Ichikawa N."/>
        </authorList>
    </citation>
    <scope>NUCLEOTIDE SEQUENCE [LARGE SCALE GENOMIC DNA]</scope>
    <source>
        <strain evidence="5 6">NBRC 3858</strain>
    </source>
</reference>
<feature type="signal peptide" evidence="3">
    <location>
        <begin position="1"/>
        <end position="26"/>
    </location>
</feature>
<evidence type="ECO:0000259" key="4">
    <source>
        <dbReference type="PROSITE" id="PS51272"/>
    </source>
</evidence>
<feature type="chain" id="PRO_5022119115" evidence="3">
    <location>
        <begin position="27"/>
        <end position="679"/>
    </location>
</feature>
<evidence type="ECO:0000256" key="2">
    <source>
        <dbReference type="SAM" id="Coils"/>
    </source>
</evidence>
<gene>
    <name evidence="5" type="ORF">CBU02nite_24070</name>
</gene>
<keyword evidence="3" id="KW-0732">Signal</keyword>
<comment type="caution">
    <text evidence="5">The sequence shown here is derived from an EMBL/GenBank/DDBJ whole genome shotgun (WGS) entry which is preliminary data.</text>
</comment>
<dbReference type="PROSITE" id="PS51272">
    <property type="entry name" value="SLH"/>
    <property type="match status" value="1"/>
</dbReference>
<accession>A0A512TPB5</accession>
<dbReference type="RefSeq" id="WP_241393622.1">
    <property type="nucleotide sequence ID" value="NZ_BKBC01000035.1"/>
</dbReference>
<evidence type="ECO:0000313" key="6">
    <source>
        <dbReference type="Proteomes" id="UP000321089"/>
    </source>
</evidence>
<feature type="coiled-coil region" evidence="2">
    <location>
        <begin position="361"/>
        <end position="388"/>
    </location>
</feature>
<evidence type="ECO:0000313" key="5">
    <source>
        <dbReference type="EMBL" id="GEQ21901.1"/>
    </source>
</evidence>
<dbReference type="Pfam" id="PF16244">
    <property type="entry name" value="DUF4901"/>
    <property type="match status" value="2"/>
</dbReference>
<feature type="domain" description="SLH" evidence="4">
    <location>
        <begin position="618"/>
        <end position="679"/>
    </location>
</feature>
<keyword evidence="2" id="KW-0175">Coiled coil</keyword>
<dbReference type="AlphaFoldDB" id="A0A512TPB5"/>
<name>A0A512TPB5_CLOBU</name>
<dbReference type="EMBL" id="BKBC01000035">
    <property type="protein sequence ID" value="GEQ21901.1"/>
    <property type="molecule type" value="Genomic_DNA"/>
</dbReference>
<dbReference type="InterPro" id="IPR001119">
    <property type="entry name" value="SLH_dom"/>
</dbReference>
<dbReference type="Pfam" id="PF00395">
    <property type="entry name" value="SLH"/>
    <property type="match status" value="1"/>
</dbReference>
<dbReference type="InterPro" id="IPR032599">
    <property type="entry name" value="YcdB/YcdC_rep_domain"/>
</dbReference>